<dbReference type="GO" id="GO:0043531">
    <property type="term" value="F:ADP binding"/>
    <property type="evidence" value="ECO:0007669"/>
    <property type="project" value="InterPro"/>
</dbReference>
<dbReference type="SUPFAM" id="SSF52200">
    <property type="entry name" value="Toll/Interleukin receptor TIR domain"/>
    <property type="match status" value="1"/>
</dbReference>
<keyword evidence="1" id="KW-0433">Leucine-rich repeat</keyword>
<dbReference type="InterPro" id="IPR058192">
    <property type="entry name" value="WHD_ROQ1-like"/>
</dbReference>
<feature type="domain" description="TIR" evidence="5">
    <location>
        <begin position="17"/>
        <end position="181"/>
    </location>
</feature>
<dbReference type="InterPro" id="IPR027417">
    <property type="entry name" value="P-loop_NTPase"/>
</dbReference>
<dbReference type="Gene3D" id="3.40.50.300">
    <property type="entry name" value="P-loop containing nucleotide triphosphate hydrolases"/>
    <property type="match status" value="1"/>
</dbReference>
<dbReference type="Gene3D" id="1.10.8.430">
    <property type="entry name" value="Helical domain of apoptotic protease-activating factors"/>
    <property type="match status" value="1"/>
</dbReference>
<dbReference type="Pfam" id="PF23286">
    <property type="entry name" value="LRR_13"/>
    <property type="match status" value="1"/>
</dbReference>
<evidence type="ECO:0000259" key="5">
    <source>
        <dbReference type="PROSITE" id="PS50104"/>
    </source>
</evidence>
<organism evidence="6 7">
    <name type="scientific">Cicer arietinum</name>
    <name type="common">Chickpea</name>
    <name type="synonym">Garbanzo</name>
    <dbReference type="NCBI Taxonomy" id="3827"/>
    <lineage>
        <taxon>Eukaryota</taxon>
        <taxon>Viridiplantae</taxon>
        <taxon>Streptophyta</taxon>
        <taxon>Embryophyta</taxon>
        <taxon>Tracheophyta</taxon>
        <taxon>Spermatophyta</taxon>
        <taxon>Magnoliopsida</taxon>
        <taxon>eudicotyledons</taxon>
        <taxon>Gunneridae</taxon>
        <taxon>Pentapetalae</taxon>
        <taxon>rosids</taxon>
        <taxon>fabids</taxon>
        <taxon>Fabales</taxon>
        <taxon>Fabaceae</taxon>
        <taxon>Papilionoideae</taxon>
        <taxon>50 kb inversion clade</taxon>
        <taxon>NPAAA clade</taxon>
        <taxon>Hologalegina</taxon>
        <taxon>IRL clade</taxon>
        <taxon>Cicereae</taxon>
        <taxon>Cicer</taxon>
    </lineage>
</organism>
<protein>
    <submittedName>
        <fullName evidence="7">TMV resistance protein N-like isoform X1</fullName>
    </submittedName>
</protein>
<reference evidence="7" key="1">
    <citation type="submission" date="2025-08" db="UniProtKB">
        <authorList>
            <consortium name="RefSeq"/>
        </authorList>
    </citation>
    <scope>IDENTIFICATION</scope>
    <source>
        <tissue evidence="7">Etiolated seedlings</tissue>
    </source>
</reference>
<dbReference type="InterPro" id="IPR003593">
    <property type="entry name" value="AAA+_ATPase"/>
</dbReference>
<sequence>MEQQRVLIPFSKGFSNSTYDVFLSFRGKDTRYGFTGNLYHALNQRGINTFMDDEMIKRGEQISPTIFKAIEQSRTAIIVFSKTYASSKWCLQELVKIIACYKGKELVVLPVFYKVDPSEVRQQTGSYGRQLAMHEEKMMDNEKELQSWRLALREAANLAGWPFRDGSEYEYEFIKRIADTVGSTSKQNLSYVEDYAVGLESRVSKIIPRLQMPDPNVIMIGICGVGGIGKTTLARALYNSISQEFEGLCFLYDVRENSTKYGLAYLQQVILSDVVGENIKLRNENEGIPILIRKLQDKRVLLILDDVDKLDQLKNLAGACCWFGWGSRIVITTRHKDILAAHGVGNIYDVPRFDYYEALQLLSFIASKRPTPDGVWNRAIHYSNGLPLVLKVIGSDLLEKSTDEWEVSLDRYAQVCNQETQSILEVSYDSLNECERRIFLDIACFFNGEPLPYVEEILSACGFYTKYGIERLKDRSLLSITPSGNLMMHDHIIDIAMKIVQQESPIYPCKRSRLWLPEDVLQVLDENSGNDKIEVMILDNLPRGHLENLSDKIFKEMKSLRILIIKDAIYSEVLQHLPNSLRVLDWSGYPSWCLPLDFVNLPSNCLILNQFKNMKCLMRMDFTYCNFIREVPDLSGVPNLIKLYLDNCINVTKIHDSVGLLGNLKELTATRCTNLKTIPVAFKLSSLRVLSFSECSRLARFPEILCKIENLAHVNLWQTAIEELPFSIGNVTGLVVLTLMDCARLDKLPSSIFTLPRLQEIQADSCKGFGISIECEDNNKLLSFTVCPNKIHLYLSSCSLTDEHLFICLSGFANVVHLDISYNNFTVLPQCIKECIHLNTLLLTNCNQLQEISVIPSKLKDIDSLNCTSLTSQSQCVLLSQAFHETGEKSVMLPGSSIPEWFDHCSNERSITFYARERFPSICVCVVFGMLENLPHHFVVRFCLNINGHKMILSPCSSLSIVKEHVWLFDLSTLIYNNHFLRETFEKHGCWNHVEVSCEDCQDEHLMAHGVHGARRITIVKWYGIHVYRQENIMNDVLFTSVNTMETFSQQSLNDISNNEVMQI</sequence>
<dbReference type="eggNOG" id="ENOG502R4BG">
    <property type="taxonomic scope" value="Eukaryota"/>
</dbReference>
<gene>
    <name evidence="7" type="primary">LOC101499568</name>
</gene>
<evidence type="ECO:0000256" key="4">
    <source>
        <dbReference type="ARBA" id="ARBA00023027"/>
    </source>
</evidence>
<dbReference type="OrthoDB" id="1386309at2759"/>
<dbReference type="Pfam" id="PF23282">
    <property type="entry name" value="WHD_ROQ1"/>
    <property type="match status" value="1"/>
</dbReference>
<evidence type="ECO:0000313" key="7">
    <source>
        <dbReference type="RefSeq" id="XP_004515566.1"/>
    </source>
</evidence>
<dbReference type="Gene3D" id="3.40.50.10140">
    <property type="entry name" value="Toll/interleukin-1 receptor homology (TIR) domain"/>
    <property type="match status" value="1"/>
</dbReference>
<dbReference type="PaxDb" id="3827-XP_004515566.1"/>
<dbReference type="STRING" id="3827.A0A1S2Z5S6"/>
<dbReference type="SMART" id="SM00382">
    <property type="entry name" value="AAA"/>
    <property type="match status" value="1"/>
</dbReference>
<dbReference type="InterPro" id="IPR000157">
    <property type="entry name" value="TIR_dom"/>
</dbReference>
<dbReference type="InterPro" id="IPR035897">
    <property type="entry name" value="Toll_tir_struct_dom_sf"/>
</dbReference>
<dbReference type="FunFam" id="3.40.50.10140:FF:000007">
    <property type="entry name" value="Disease resistance protein (TIR-NBS-LRR class)"/>
    <property type="match status" value="1"/>
</dbReference>
<dbReference type="GeneID" id="101499568"/>
<dbReference type="PRINTS" id="PR00364">
    <property type="entry name" value="DISEASERSIST"/>
</dbReference>
<dbReference type="RefSeq" id="XP_004515566.1">
    <property type="nucleotide sequence ID" value="XM_004515509.3"/>
</dbReference>
<dbReference type="SUPFAM" id="SSF52058">
    <property type="entry name" value="L domain-like"/>
    <property type="match status" value="1"/>
</dbReference>
<evidence type="ECO:0000256" key="3">
    <source>
        <dbReference type="ARBA" id="ARBA00022821"/>
    </source>
</evidence>
<dbReference type="InterPro" id="IPR058546">
    <property type="entry name" value="RPS4B/Roq1-like_LRR"/>
</dbReference>
<keyword evidence="2" id="KW-0677">Repeat</keyword>
<dbReference type="Proteomes" id="UP000087171">
    <property type="component" value="Unplaced"/>
</dbReference>
<keyword evidence="4" id="KW-0520">NAD</keyword>
<dbReference type="InterPro" id="IPR042197">
    <property type="entry name" value="Apaf_helical"/>
</dbReference>
<dbReference type="InterPro" id="IPR044974">
    <property type="entry name" value="Disease_R_plants"/>
</dbReference>
<dbReference type="InterPro" id="IPR032675">
    <property type="entry name" value="LRR_dom_sf"/>
</dbReference>
<dbReference type="PROSITE" id="PS50104">
    <property type="entry name" value="TIR"/>
    <property type="match status" value="1"/>
</dbReference>
<dbReference type="GO" id="GO:0006952">
    <property type="term" value="P:defense response"/>
    <property type="evidence" value="ECO:0007669"/>
    <property type="project" value="UniProtKB-KW"/>
</dbReference>
<evidence type="ECO:0000313" key="6">
    <source>
        <dbReference type="Proteomes" id="UP000087171"/>
    </source>
</evidence>
<dbReference type="Pfam" id="PF00931">
    <property type="entry name" value="NB-ARC"/>
    <property type="match status" value="1"/>
</dbReference>
<dbReference type="SMART" id="SM00255">
    <property type="entry name" value="TIR"/>
    <property type="match status" value="1"/>
</dbReference>
<dbReference type="InterPro" id="IPR002182">
    <property type="entry name" value="NB-ARC"/>
</dbReference>
<keyword evidence="6" id="KW-1185">Reference proteome</keyword>
<keyword evidence="3" id="KW-0611">Plant defense</keyword>
<dbReference type="PANTHER" id="PTHR11017:SF280">
    <property type="entry name" value="RESISTANCE PROTEIN (TIR-NBS-LRR CLASS), PUTATIVE-RELATED"/>
    <property type="match status" value="1"/>
</dbReference>
<proteinExistence type="predicted"/>
<dbReference type="InterPro" id="IPR036390">
    <property type="entry name" value="WH_DNA-bd_sf"/>
</dbReference>
<dbReference type="Gene3D" id="3.80.10.10">
    <property type="entry name" value="Ribonuclease Inhibitor"/>
    <property type="match status" value="2"/>
</dbReference>
<name>A0A1S2Z5S6_CICAR</name>
<dbReference type="PANTHER" id="PTHR11017">
    <property type="entry name" value="LEUCINE-RICH REPEAT-CONTAINING PROTEIN"/>
    <property type="match status" value="1"/>
</dbReference>
<dbReference type="SUPFAM" id="SSF46785">
    <property type="entry name" value="Winged helix' DNA-binding domain"/>
    <property type="match status" value="1"/>
</dbReference>
<dbReference type="AlphaFoldDB" id="A0A1S2Z5S6"/>
<accession>A0A1S2Z5S6</accession>
<evidence type="ECO:0000256" key="1">
    <source>
        <dbReference type="ARBA" id="ARBA00022614"/>
    </source>
</evidence>
<dbReference type="Pfam" id="PF01582">
    <property type="entry name" value="TIR"/>
    <property type="match status" value="1"/>
</dbReference>
<evidence type="ECO:0000256" key="2">
    <source>
        <dbReference type="ARBA" id="ARBA00022737"/>
    </source>
</evidence>
<dbReference type="SUPFAM" id="SSF52540">
    <property type="entry name" value="P-loop containing nucleoside triphosphate hydrolases"/>
    <property type="match status" value="1"/>
</dbReference>
<dbReference type="KEGG" id="cam:101499568"/>
<dbReference type="GO" id="GO:0007165">
    <property type="term" value="P:signal transduction"/>
    <property type="evidence" value="ECO:0007669"/>
    <property type="project" value="InterPro"/>
</dbReference>